<evidence type="ECO:0000313" key="2">
    <source>
        <dbReference type="EMBL" id="PRR86228.1"/>
    </source>
</evidence>
<dbReference type="RefSeq" id="WP_158255872.1">
    <property type="nucleotide sequence ID" value="NZ_JALCPJ010000037.1"/>
</dbReference>
<gene>
    <name evidence="2" type="ORF">CLLU_07050</name>
</gene>
<organism evidence="2 3">
    <name type="scientific">Clostridium luticellarii</name>
    <dbReference type="NCBI Taxonomy" id="1691940"/>
    <lineage>
        <taxon>Bacteria</taxon>
        <taxon>Bacillati</taxon>
        <taxon>Bacillota</taxon>
        <taxon>Clostridia</taxon>
        <taxon>Eubacteriales</taxon>
        <taxon>Clostridiaceae</taxon>
        <taxon>Clostridium</taxon>
    </lineage>
</organism>
<dbReference type="Proteomes" id="UP000237798">
    <property type="component" value="Unassembled WGS sequence"/>
</dbReference>
<dbReference type="AlphaFoldDB" id="A0A2T0BQS6"/>
<dbReference type="OrthoDB" id="7061730at2"/>
<evidence type="ECO:0000259" key="1">
    <source>
        <dbReference type="Pfam" id="PF12986"/>
    </source>
</evidence>
<feature type="domain" description="DUF3870" evidence="1">
    <location>
        <begin position="7"/>
        <end position="100"/>
    </location>
</feature>
<protein>
    <recommendedName>
        <fullName evidence="1">DUF3870 domain-containing protein</fullName>
    </recommendedName>
</protein>
<accession>A0A2T0BQS6</accession>
<keyword evidence="3" id="KW-1185">Reference proteome</keyword>
<dbReference type="Pfam" id="PF12986">
    <property type="entry name" value="DUF3870"/>
    <property type="match status" value="1"/>
</dbReference>
<name>A0A2T0BQS6_9CLOT</name>
<dbReference type="InterPro" id="IPR024617">
    <property type="entry name" value="DUF3870"/>
</dbReference>
<proteinExistence type="predicted"/>
<reference evidence="2 3" key="1">
    <citation type="submission" date="2018-03" db="EMBL/GenBank/DDBJ databases">
        <title>Genome sequence of Clostridium luticellarii DSM 29923.</title>
        <authorList>
            <person name="Poehlein A."/>
            <person name="Daniel R."/>
        </authorList>
    </citation>
    <scope>NUCLEOTIDE SEQUENCE [LARGE SCALE GENOMIC DNA]</scope>
    <source>
        <strain evidence="2 3">DSM 29923</strain>
    </source>
</reference>
<evidence type="ECO:0000313" key="3">
    <source>
        <dbReference type="Proteomes" id="UP000237798"/>
    </source>
</evidence>
<sequence length="106" mass="12083">MKKDNIFITGYAKLPKGITASQLYGGEIVIGIILNRYSSRILDAECSFVTDTAKKYAKELLVNKDLNDIDEIIADVEDNYFGMAKKSFIAVLTNCYEKYRIMVDRR</sequence>
<comment type="caution">
    <text evidence="2">The sequence shown here is derived from an EMBL/GenBank/DDBJ whole genome shotgun (WGS) entry which is preliminary data.</text>
</comment>
<dbReference type="EMBL" id="PVXP01000006">
    <property type="protein sequence ID" value="PRR86228.1"/>
    <property type="molecule type" value="Genomic_DNA"/>
</dbReference>